<sequence>MLNGKQQSAHHSPRALVDHMEDYLGHFGLKRVRDRKVSAQYCKNVRGRLTRLFEECRFRWLGDDGGRTNAK</sequence>
<proteinExistence type="predicted"/>
<dbReference type="EMBL" id="LAZR01049364">
    <property type="protein sequence ID" value="KKK89820.1"/>
    <property type="molecule type" value="Genomic_DNA"/>
</dbReference>
<organism evidence="1">
    <name type="scientific">marine sediment metagenome</name>
    <dbReference type="NCBI Taxonomy" id="412755"/>
    <lineage>
        <taxon>unclassified sequences</taxon>
        <taxon>metagenomes</taxon>
        <taxon>ecological metagenomes</taxon>
    </lineage>
</organism>
<name>A0A0F8ZV57_9ZZZZ</name>
<dbReference type="AlphaFoldDB" id="A0A0F8ZV57"/>
<accession>A0A0F8ZV57</accession>
<protein>
    <submittedName>
        <fullName evidence="1">Uncharacterized protein</fullName>
    </submittedName>
</protein>
<comment type="caution">
    <text evidence="1">The sequence shown here is derived from an EMBL/GenBank/DDBJ whole genome shotgun (WGS) entry which is preliminary data.</text>
</comment>
<reference evidence="1" key="1">
    <citation type="journal article" date="2015" name="Nature">
        <title>Complex archaea that bridge the gap between prokaryotes and eukaryotes.</title>
        <authorList>
            <person name="Spang A."/>
            <person name="Saw J.H."/>
            <person name="Jorgensen S.L."/>
            <person name="Zaremba-Niedzwiedzka K."/>
            <person name="Martijn J."/>
            <person name="Lind A.E."/>
            <person name="van Eijk R."/>
            <person name="Schleper C."/>
            <person name="Guy L."/>
            <person name="Ettema T.J."/>
        </authorList>
    </citation>
    <scope>NUCLEOTIDE SEQUENCE</scope>
</reference>
<gene>
    <name evidence="1" type="ORF">LCGC14_2729270</name>
</gene>
<evidence type="ECO:0000313" key="1">
    <source>
        <dbReference type="EMBL" id="KKK89820.1"/>
    </source>
</evidence>